<keyword evidence="2" id="KW-0812">Transmembrane</keyword>
<evidence type="ECO:0000313" key="4">
    <source>
        <dbReference type="Proteomes" id="UP001519325"/>
    </source>
</evidence>
<feature type="region of interest" description="Disordered" evidence="1">
    <location>
        <begin position="105"/>
        <end position="138"/>
    </location>
</feature>
<keyword evidence="2" id="KW-1133">Transmembrane helix</keyword>
<sequence>MSELSPIQNGLYALGCVGAALFFLFASLPGDQQVLVFDDKVVQPYDTCIDYSGTTTRQGDCSTMATRETRYEEGWTFGYVLTAVFGLTATCFLLMAVKGAIAEQRGREGVRPAEPTRLPPTAGAAPPHRAVAQQHQPAPAEAAMVAKPQVDQIVSSYSINFTGTLRLGLRLRSYAPPADVGDLGLVVTAVNGQVLRNGQYTVRAELWSDELENGATVDLRATGSSSTVSFTPVRLDSRTRQIAANANGVRIAADAPNLLHCNTNGHASAPEFVVEVTGAP</sequence>
<organism evidence="3 4">
    <name type="scientific">Nocardia goodfellowii</name>
    <dbReference type="NCBI Taxonomy" id="882446"/>
    <lineage>
        <taxon>Bacteria</taxon>
        <taxon>Bacillati</taxon>
        <taxon>Actinomycetota</taxon>
        <taxon>Actinomycetes</taxon>
        <taxon>Mycobacteriales</taxon>
        <taxon>Nocardiaceae</taxon>
        <taxon>Nocardia</taxon>
    </lineage>
</organism>
<evidence type="ECO:0008006" key="5">
    <source>
        <dbReference type="Google" id="ProtNLM"/>
    </source>
</evidence>
<reference evidence="3 4" key="1">
    <citation type="submission" date="2021-03" db="EMBL/GenBank/DDBJ databases">
        <title>Sequencing the genomes of 1000 actinobacteria strains.</title>
        <authorList>
            <person name="Klenk H.-P."/>
        </authorList>
    </citation>
    <scope>NUCLEOTIDE SEQUENCE [LARGE SCALE GENOMIC DNA]</scope>
    <source>
        <strain evidence="3 4">DSM 45516</strain>
    </source>
</reference>
<dbReference type="EMBL" id="JAGGMR010000001">
    <property type="protein sequence ID" value="MBP2191445.1"/>
    <property type="molecule type" value="Genomic_DNA"/>
</dbReference>
<comment type="caution">
    <text evidence="3">The sequence shown here is derived from an EMBL/GenBank/DDBJ whole genome shotgun (WGS) entry which is preliminary data.</text>
</comment>
<keyword evidence="2" id="KW-0472">Membrane</keyword>
<evidence type="ECO:0000256" key="2">
    <source>
        <dbReference type="SAM" id="Phobius"/>
    </source>
</evidence>
<feature type="transmembrane region" description="Helical" evidence="2">
    <location>
        <begin position="77"/>
        <end position="97"/>
    </location>
</feature>
<dbReference type="Proteomes" id="UP001519325">
    <property type="component" value="Unassembled WGS sequence"/>
</dbReference>
<name>A0ABS4QIC3_9NOCA</name>
<dbReference type="RefSeq" id="WP_209893087.1">
    <property type="nucleotide sequence ID" value="NZ_JAGGMR010000001.1"/>
</dbReference>
<feature type="transmembrane region" description="Helical" evidence="2">
    <location>
        <begin position="12"/>
        <end position="30"/>
    </location>
</feature>
<gene>
    <name evidence="3" type="ORF">BJ987_004346</name>
</gene>
<accession>A0ABS4QIC3</accession>
<proteinExistence type="predicted"/>
<evidence type="ECO:0000313" key="3">
    <source>
        <dbReference type="EMBL" id="MBP2191445.1"/>
    </source>
</evidence>
<evidence type="ECO:0000256" key="1">
    <source>
        <dbReference type="SAM" id="MobiDB-lite"/>
    </source>
</evidence>
<protein>
    <recommendedName>
        <fullName evidence="5">Integral membrane protein</fullName>
    </recommendedName>
</protein>
<keyword evidence="4" id="KW-1185">Reference proteome</keyword>
<feature type="compositionally biased region" description="Low complexity" evidence="1">
    <location>
        <begin position="124"/>
        <end position="138"/>
    </location>
</feature>